<dbReference type="CDD" id="cd19120">
    <property type="entry name" value="AKR_AKR3C2-3"/>
    <property type="match status" value="1"/>
</dbReference>
<dbReference type="PRINTS" id="PR00069">
    <property type="entry name" value="ALDKETRDTASE"/>
</dbReference>
<evidence type="ECO:0000256" key="1">
    <source>
        <dbReference type="ARBA" id="ARBA00007905"/>
    </source>
</evidence>
<dbReference type="InterPro" id="IPR044494">
    <property type="entry name" value="AKR3C2/3"/>
</dbReference>
<feature type="domain" description="NADP-dependent oxidoreductase" evidence="4">
    <location>
        <begin position="29"/>
        <end position="260"/>
    </location>
</feature>
<dbReference type="PANTHER" id="PTHR43827">
    <property type="entry name" value="2,5-DIKETO-D-GLUCONIC ACID REDUCTASE"/>
    <property type="match status" value="1"/>
</dbReference>
<dbReference type="FunFam" id="3.20.20.100:FF:000002">
    <property type="entry name" value="2,5-diketo-D-gluconic acid reductase A"/>
    <property type="match status" value="1"/>
</dbReference>
<dbReference type="EMBL" id="KV426061">
    <property type="protein sequence ID" value="KZV89901.1"/>
    <property type="molecule type" value="Genomic_DNA"/>
</dbReference>
<evidence type="ECO:0000256" key="3">
    <source>
        <dbReference type="ARBA" id="ARBA00023002"/>
    </source>
</evidence>
<proteinExistence type="inferred from homology"/>
<evidence type="ECO:0000256" key="2">
    <source>
        <dbReference type="ARBA" id="ARBA00022857"/>
    </source>
</evidence>
<dbReference type="GO" id="GO:0016616">
    <property type="term" value="F:oxidoreductase activity, acting on the CH-OH group of donors, NAD or NADP as acceptor"/>
    <property type="evidence" value="ECO:0007669"/>
    <property type="project" value="UniProtKB-ARBA"/>
</dbReference>
<gene>
    <name evidence="5" type="ORF">EXIGLDRAFT_721004</name>
</gene>
<reference evidence="5 6" key="1">
    <citation type="journal article" date="2016" name="Mol. Biol. Evol.">
        <title>Comparative Genomics of Early-Diverging Mushroom-Forming Fungi Provides Insights into the Origins of Lignocellulose Decay Capabilities.</title>
        <authorList>
            <person name="Nagy L.G."/>
            <person name="Riley R."/>
            <person name="Tritt A."/>
            <person name="Adam C."/>
            <person name="Daum C."/>
            <person name="Floudas D."/>
            <person name="Sun H."/>
            <person name="Yadav J.S."/>
            <person name="Pangilinan J."/>
            <person name="Larsson K.H."/>
            <person name="Matsuura K."/>
            <person name="Barry K."/>
            <person name="Labutti K."/>
            <person name="Kuo R."/>
            <person name="Ohm R.A."/>
            <person name="Bhattacharya S.S."/>
            <person name="Shirouzu T."/>
            <person name="Yoshinaga Y."/>
            <person name="Martin F.M."/>
            <person name="Grigoriev I.V."/>
            <person name="Hibbett D.S."/>
        </authorList>
    </citation>
    <scope>NUCLEOTIDE SEQUENCE [LARGE SCALE GENOMIC DNA]</scope>
    <source>
        <strain evidence="5 6">HHB12029</strain>
    </source>
</reference>
<name>A0A165G2U3_EXIGL</name>
<dbReference type="OrthoDB" id="416253at2759"/>
<sequence>MSYGSLTLNDGHKIPRIAYGAGSVWDVTGFVSQALEEGFDHLDNAQYYANEQFVGAALAASGVARKDVFVTSKYGFGDVDEALNASLKKLQLDYLNLYLIHNPASIPAGKIPEVWSKLEAARVAGKAKSIGVSNFGPSQLQELLDSATVVPAVNQIMLHPYNYEAQLPTLKLCAEHAIAIEAYSSLNPITKTPGGPLDPVLARIAKRIGGTPAQVIFAWLRQKGVIIVTTSGKAERLREYLAVPSLPELTSEEIEEIEEAGRKGPEPEKQAYRFADEKRVPSTLDIDVEAQTEMPATRSARRYCPIILLVGALGLYCFAKSVDALIDVL</sequence>
<evidence type="ECO:0000313" key="5">
    <source>
        <dbReference type="EMBL" id="KZV89901.1"/>
    </source>
</evidence>
<protein>
    <recommendedName>
        <fullName evidence="4">NADP-dependent oxidoreductase domain-containing protein</fullName>
    </recommendedName>
</protein>
<accession>A0A165G2U3</accession>
<dbReference type="InterPro" id="IPR020471">
    <property type="entry name" value="AKR"/>
</dbReference>
<keyword evidence="2" id="KW-0521">NADP</keyword>
<dbReference type="InParanoid" id="A0A165G2U3"/>
<dbReference type="PANTHER" id="PTHR43827:SF3">
    <property type="entry name" value="NADP-DEPENDENT OXIDOREDUCTASE DOMAIN-CONTAINING PROTEIN"/>
    <property type="match status" value="1"/>
</dbReference>
<dbReference type="AlphaFoldDB" id="A0A165G2U3"/>
<dbReference type="PROSITE" id="PS00062">
    <property type="entry name" value="ALDOKETO_REDUCTASE_2"/>
    <property type="match status" value="1"/>
</dbReference>
<comment type="similarity">
    <text evidence="1">Belongs to the aldo/keto reductase family.</text>
</comment>
<keyword evidence="6" id="KW-1185">Reference proteome</keyword>
<dbReference type="GO" id="GO:0016652">
    <property type="term" value="F:oxidoreductase activity, acting on NAD(P)H as acceptor"/>
    <property type="evidence" value="ECO:0007669"/>
    <property type="project" value="InterPro"/>
</dbReference>
<dbReference type="Proteomes" id="UP000077266">
    <property type="component" value="Unassembled WGS sequence"/>
</dbReference>
<dbReference type="STRING" id="1314781.A0A165G2U3"/>
<dbReference type="InterPro" id="IPR018170">
    <property type="entry name" value="Aldo/ket_reductase_CS"/>
</dbReference>
<dbReference type="Pfam" id="PF00248">
    <property type="entry name" value="Aldo_ket_red"/>
    <property type="match status" value="1"/>
</dbReference>
<dbReference type="InterPro" id="IPR023210">
    <property type="entry name" value="NADP_OxRdtase_dom"/>
</dbReference>
<keyword evidence="3" id="KW-0560">Oxidoreductase</keyword>
<dbReference type="SUPFAM" id="SSF51430">
    <property type="entry name" value="NAD(P)-linked oxidoreductase"/>
    <property type="match status" value="1"/>
</dbReference>
<evidence type="ECO:0000313" key="6">
    <source>
        <dbReference type="Proteomes" id="UP000077266"/>
    </source>
</evidence>
<organism evidence="5 6">
    <name type="scientific">Exidia glandulosa HHB12029</name>
    <dbReference type="NCBI Taxonomy" id="1314781"/>
    <lineage>
        <taxon>Eukaryota</taxon>
        <taxon>Fungi</taxon>
        <taxon>Dikarya</taxon>
        <taxon>Basidiomycota</taxon>
        <taxon>Agaricomycotina</taxon>
        <taxon>Agaricomycetes</taxon>
        <taxon>Auriculariales</taxon>
        <taxon>Exidiaceae</taxon>
        <taxon>Exidia</taxon>
    </lineage>
</organism>
<dbReference type="Gene3D" id="3.20.20.100">
    <property type="entry name" value="NADP-dependent oxidoreductase domain"/>
    <property type="match status" value="1"/>
</dbReference>
<evidence type="ECO:0000259" key="4">
    <source>
        <dbReference type="Pfam" id="PF00248"/>
    </source>
</evidence>
<dbReference type="InterPro" id="IPR036812">
    <property type="entry name" value="NAD(P)_OxRdtase_dom_sf"/>
</dbReference>